<dbReference type="AlphaFoldDB" id="A0AA40DEU2"/>
<keyword evidence="2 5" id="KW-0808">Transferase</keyword>
<dbReference type="Proteomes" id="UP001174997">
    <property type="component" value="Unassembled WGS sequence"/>
</dbReference>
<dbReference type="GO" id="GO:0032259">
    <property type="term" value="P:methylation"/>
    <property type="evidence" value="ECO:0007669"/>
    <property type="project" value="UniProtKB-KW"/>
</dbReference>
<dbReference type="PANTHER" id="PTHR46015:SF1">
    <property type="entry name" value="HOMOCYSTEINE S-METHYLTRANSFERASE-LIKE ISOFORM 1"/>
    <property type="match status" value="1"/>
</dbReference>
<feature type="domain" description="Hcy-binding" evidence="6">
    <location>
        <begin position="1"/>
        <end position="351"/>
    </location>
</feature>
<protein>
    <submittedName>
        <fullName evidence="7">Homocysteine S-methyltransferase</fullName>
    </submittedName>
</protein>
<evidence type="ECO:0000256" key="1">
    <source>
        <dbReference type="ARBA" id="ARBA00022603"/>
    </source>
</evidence>
<evidence type="ECO:0000256" key="3">
    <source>
        <dbReference type="ARBA" id="ARBA00022723"/>
    </source>
</evidence>
<feature type="binding site" evidence="5">
    <location>
        <position position="337"/>
    </location>
    <ligand>
        <name>Zn(2+)</name>
        <dbReference type="ChEBI" id="CHEBI:29105"/>
    </ligand>
</feature>
<dbReference type="SUPFAM" id="SSF82282">
    <property type="entry name" value="Homocysteine S-methyltransferase"/>
    <property type="match status" value="1"/>
</dbReference>
<feature type="binding site" evidence="5">
    <location>
        <position position="336"/>
    </location>
    <ligand>
        <name>Zn(2+)</name>
        <dbReference type="ChEBI" id="CHEBI:29105"/>
    </ligand>
</feature>
<dbReference type="InterPro" id="IPR036589">
    <property type="entry name" value="HCY_dom_sf"/>
</dbReference>
<evidence type="ECO:0000313" key="7">
    <source>
        <dbReference type="EMBL" id="KAK0671029.1"/>
    </source>
</evidence>
<feature type="binding site" evidence="5">
    <location>
        <position position="243"/>
    </location>
    <ligand>
        <name>Zn(2+)</name>
        <dbReference type="ChEBI" id="CHEBI:29105"/>
    </ligand>
</feature>
<proteinExistence type="predicted"/>
<evidence type="ECO:0000256" key="5">
    <source>
        <dbReference type="PROSITE-ProRule" id="PRU00333"/>
    </source>
</evidence>
<dbReference type="PANTHER" id="PTHR46015">
    <property type="entry name" value="ZGC:172121"/>
    <property type="match status" value="1"/>
</dbReference>
<sequence>MEENPEPHIKFLDGGLGTTLETNHGVKFSESTPLWSSHLLLTDLHTLTKCQSSFARAGANIITTATYQVSINGFRNTKTEDWPNGVPPHKIGPFLHAAVRVARTAASEAGGQVALSLGPYGATMIPSTEYTGQYDIDPSEDMVYELYRWHRDRFTLFEKVHDLLSNVDYIAFETIPRIEEVKAIRECLSIHQVRAPVWISVLFPGDDDKMPDGTSAEDAVTAMIGENYTNLGLCAPQFVGINCTRVSKLGGLVRKFTKTVERLVAKRAVSKWPGLVLCPDGTRKGERYNTETKEWEISEEGSNKEEEDMSWERQLALVIKEAKVSGEWSSIFVGGCCRTTPENISRLPGAFLEVMAEQEKDTTR</sequence>
<dbReference type="Pfam" id="PF02574">
    <property type="entry name" value="S-methyl_trans"/>
    <property type="match status" value="1"/>
</dbReference>
<comment type="caution">
    <text evidence="7">The sequence shown here is derived from an EMBL/GenBank/DDBJ whole genome shotgun (WGS) entry which is preliminary data.</text>
</comment>
<dbReference type="GO" id="GO:0008898">
    <property type="term" value="F:S-adenosylmethionine-homocysteine S-methyltransferase activity"/>
    <property type="evidence" value="ECO:0007669"/>
    <property type="project" value="TreeGrafter"/>
</dbReference>
<name>A0AA40DEU2_9PEZI</name>
<accession>A0AA40DEU2</accession>
<keyword evidence="1 5" id="KW-0489">Methyltransferase</keyword>
<keyword evidence="3 5" id="KW-0479">Metal-binding</keyword>
<dbReference type="GO" id="GO:0046872">
    <property type="term" value="F:metal ion binding"/>
    <property type="evidence" value="ECO:0007669"/>
    <property type="project" value="UniProtKB-KW"/>
</dbReference>
<reference evidence="7" key="1">
    <citation type="submission" date="2023-06" db="EMBL/GenBank/DDBJ databases">
        <title>Genome-scale phylogeny and comparative genomics of the fungal order Sordariales.</title>
        <authorList>
            <consortium name="Lawrence Berkeley National Laboratory"/>
            <person name="Hensen N."/>
            <person name="Bonometti L."/>
            <person name="Westerberg I."/>
            <person name="Brannstrom I.O."/>
            <person name="Guillou S."/>
            <person name="Cros-Aarteil S."/>
            <person name="Calhoun S."/>
            <person name="Haridas S."/>
            <person name="Kuo A."/>
            <person name="Mondo S."/>
            <person name="Pangilinan J."/>
            <person name="Riley R."/>
            <person name="Labutti K."/>
            <person name="Andreopoulos B."/>
            <person name="Lipzen A."/>
            <person name="Chen C."/>
            <person name="Yanf M."/>
            <person name="Daum C."/>
            <person name="Ng V."/>
            <person name="Clum A."/>
            <person name="Steindorff A."/>
            <person name="Ohm R."/>
            <person name="Martin F."/>
            <person name="Silar P."/>
            <person name="Natvig D."/>
            <person name="Lalanne C."/>
            <person name="Gautier V."/>
            <person name="Ament-Velasquez S.L."/>
            <person name="Kruys A."/>
            <person name="Hutchinson M.I."/>
            <person name="Powell A.J."/>
            <person name="Barry K."/>
            <person name="Miller A.N."/>
            <person name="Grigoriev I.V."/>
            <person name="Debuchy R."/>
            <person name="Gladieux P."/>
            <person name="Thoren M.H."/>
            <person name="Johannesson H."/>
        </authorList>
    </citation>
    <scope>NUCLEOTIDE SEQUENCE</scope>
    <source>
        <strain evidence="7">CBS 307.81</strain>
    </source>
</reference>
<evidence type="ECO:0000313" key="8">
    <source>
        <dbReference type="Proteomes" id="UP001174997"/>
    </source>
</evidence>
<evidence type="ECO:0000256" key="4">
    <source>
        <dbReference type="ARBA" id="ARBA00022833"/>
    </source>
</evidence>
<evidence type="ECO:0000259" key="6">
    <source>
        <dbReference type="PROSITE" id="PS50970"/>
    </source>
</evidence>
<dbReference type="EMBL" id="JAULSY010000025">
    <property type="protein sequence ID" value="KAK0671029.1"/>
    <property type="molecule type" value="Genomic_DNA"/>
</dbReference>
<dbReference type="GO" id="GO:0009086">
    <property type="term" value="P:methionine biosynthetic process"/>
    <property type="evidence" value="ECO:0007669"/>
    <property type="project" value="TreeGrafter"/>
</dbReference>
<evidence type="ECO:0000256" key="2">
    <source>
        <dbReference type="ARBA" id="ARBA00022679"/>
    </source>
</evidence>
<dbReference type="Gene3D" id="3.20.20.330">
    <property type="entry name" value="Homocysteine-binding-like domain"/>
    <property type="match status" value="1"/>
</dbReference>
<dbReference type="GO" id="GO:0033528">
    <property type="term" value="P:S-methylmethionine cycle"/>
    <property type="evidence" value="ECO:0007669"/>
    <property type="project" value="TreeGrafter"/>
</dbReference>
<organism evidence="7 8">
    <name type="scientific">Cercophora samala</name>
    <dbReference type="NCBI Taxonomy" id="330535"/>
    <lineage>
        <taxon>Eukaryota</taxon>
        <taxon>Fungi</taxon>
        <taxon>Dikarya</taxon>
        <taxon>Ascomycota</taxon>
        <taxon>Pezizomycotina</taxon>
        <taxon>Sordariomycetes</taxon>
        <taxon>Sordariomycetidae</taxon>
        <taxon>Sordariales</taxon>
        <taxon>Lasiosphaeriaceae</taxon>
        <taxon>Cercophora</taxon>
    </lineage>
</organism>
<dbReference type="InterPro" id="IPR051486">
    <property type="entry name" value="Hcy_S-methyltransferase"/>
</dbReference>
<keyword evidence="8" id="KW-1185">Reference proteome</keyword>
<gene>
    <name evidence="7" type="ORF">QBC41DRAFT_246596</name>
</gene>
<dbReference type="PROSITE" id="PS50970">
    <property type="entry name" value="HCY"/>
    <property type="match status" value="1"/>
</dbReference>
<dbReference type="InterPro" id="IPR003726">
    <property type="entry name" value="HCY_dom"/>
</dbReference>
<keyword evidence="4 5" id="KW-0862">Zinc</keyword>
<comment type="cofactor">
    <cofactor evidence="5">
        <name>Zn(2+)</name>
        <dbReference type="ChEBI" id="CHEBI:29105"/>
    </cofactor>
</comment>